<keyword evidence="1" id="KW-0472">Membrane</keyword>
<dbReference type="Proteomes" id="UP001595764">
    <property type="component" value="Unassembled WGS sequence"/>
</dbReference>
<feature type="transmembrane region" description="Helical" evidence="1">
    <location>
        <begin position="60"/>
        <end position="81"/>
    </location>
</feature>
<proteinExistence type="predicted"/>
<comment type="caution">
    <text evidence="2">The sequence shown here is derived from an EMBL/GenBank/DDBJ whole genome shotgun (WGS) entry which is preliminary data.</text>
</comment>
<dbReference type="RefSeq" id="WP_377870678.1">
    <property type="nucleotide sequence ID" value="NZ_JBHMAY010000023.1"/>
</dbReference>
<evidence type="ECO:0000256" key="1">
    <source>
        <dbReference type="SAM" id="Phobius"/>
    </source>
</evidence>
<feature type="transmembrane region" description="Helical" evidence="1">
    <location>
        <begin position="37"/>
        <end position="53"/>
    </location>
</feature>
<dbReference type="Pfam" id="PF18936">
    <property type="entry name" value="DUF5684"/>
    <property type="match status" value="1"/>
</dbReference>
<sequence>MNQETSFNPALGFGSGGVVVTVLTIVALWLVFAKAGYPGWAAIIPIYNVYVWLKVAGRSGWWLLLLLVPLVNLVVVIVVSLDIARAFGKSGVFGFFGLFLFSIIGYLILGFGRARYTAPGPR</sequence>
<keyword evidence="1" id="KW-1133">Transmembrane helix</keyword>
<dbReference type="InterPro" id="IPR043739">
    <property type="entry name" value="DUF5684"/>
</dbReference>
<gene>
    <name evidence="2" type="ORF">ACFORO_07735</name>
</gene>
<organism evidence="2 3">
    <name type="scientific">Amycolatopsis halotolerans</name>
    <dbReference type="NCBI Taxonomy" id="330083"/>
    <lineage>
        <taxon>Bacteria</taxon>
        <taxon>Bacillati</taxon>
        <taxon>Actinomycetota</taxon>
        <taxon>Actinomycetes</taxon>
        <taxon>Pseudonocardiales</taxon>
        <taxon>Pseudonocardiaceae</taxon>
        <taxon>Amycolatopsis</taxon>
    </lineage>
</organism>
<protein>
    <submittedName>
        <fullName evidence="2">DUF5684 domain-containing protein</fullName>
    </submittedName>
</protein>
<accession>A0ABV7QCW6</accession>
<keyword evidence="1" id="KW-0812">Transmembrane</keyword>
<keyword evidence="3" id="KW-1185">Reference proteome</keyword>
<reference evidence="3" key="1">
    <citation type="journal article" date="2019" name="Int. J. Syst. Evol. Microbiol.">
        <title>The Global Catalogue of Microorganisms (GCM) 10K type strain sequencing project: providing services to taxonomists for standard genome sequencing and annotation.</title>
        <authorList>
            <consortium name="The Broad Institute Genomics Platform"/>
            <consortium name="The Broad Institute Genome Sequencing Center for Infectious Disease"/>
            <person name="Wu L."/>
            <person name="Ma J."/>
        </authorList>
    </citation>
    <scope>NUCLEOTIDE SEQUENCE [LARGE SCALE GENOMIC DNA]</scope>
    <source>
        <strain evidence="3">CGMCC 4.7682</strain>
    </source>
</reference>
<dbReference type="EMBL" id="JBHRWI010000011">
    <property type="protein sequence ID" value="MFC3510049.1"/>
    <property type="molecule type" value="Genomic_DNA"/>
</dbReference>
<evidence type="ECO:0000313" key="3">
    <source>
        <dbReference type="Proteomes" id="UP001595764"/>
    </source>
</evidence>
<evidence type="ECO:0000313" key="2">
    <source>
        <dbReference type="EMBL" id="MFC3510049.1"/>
    </source>
</evidence>
<name>A0ABV7QCW6_9PSEU</name>
<feature type="transmembrane region" description="Helical" evidence="1">
    <location>
        <begin position="12"/>
        <end position="31"/>
    </location>
</feature>
<feature type="transmembrane region" description="Helical" evidence="1">
    <location>
        <begin position="93"/>
        <end position="112"/>
    </location>
</feature>